<feature type="region of interest" description="Disordered" evidence="1">
    <location>
        <begin position="95"/>
        <end position="132"/>
    </location>
</feature>
<evidence type="ECO:0000313" key="3">
    <source>
        <dbReference type="Proteomes" id="UP000070544"/>
    </source>
</evidence>
<dbReference type="AlphaFoldDB" id="A0A139ACS4"/>
<keyword evidence="3" id="KW-1185">Reference proteome</keyword>
<evidence type="ECO:0000256" key="1">
    <source>
        <dbReference type="SAM" id="MobiDB-lite"/>
    </source>
</evidence>
<organism evidence="2 3">
    <name type="scientific">Gonapodya prolifera (strain JEL478)</name>
    <name type="common">Monoblepharis prolifera</name>
    <dbReference type="NCBI Taxonomy" id="1344416"/>
    <lineage>
        <taxon>Eukaryota</taxon>
        <taxon>Fungi</taxon>
        <taxon>Fungi incertae sedis</taxon>
        <taxon>Chytridiomycota</taxon>
        <taxon>Chytridiomycota incertae sedis</taxon>
        <taxon>Monoblepharidomycetes</taxon>
        <taxon>Monoblepharidales</taxon>
        <taxon>Gonapodyaceae</taxon>
        <taxon>Gonapodya</taxon>
    </lineage>
</organism>
<dbReference type="Proteomes" id="UP000070544">
    <property type="component" value="Unassembled WGS sequence"/>
</dbReference>
<evidence type="ECO:0000313" key="2">
    <source>
        <dbReference type="EMBL" id="KXS14611.1"/>
    </source>
</evidence>
<name>A0A139ACS4_GONPJ</name>
<dbReference type="EMBL" id="KQ965768">
    <property type="protein sequence ID" value="KXS14611.1"/>
    <property type="molecule type" value="Genomic_DNA"/>
</dbReference>
<evidence type="ECO:0008006" key="4">
    <source>
        <dbReference type="Google" id="ProtNLM"/>
    </source>
</evidence>
<sequence length="132" mass="14521">MFHLLFPVPSHHIPHTHVFLIASDSDFAVPIRAVRSKGFPLTLICGRSPGSRLCEAVTGRVEVEVEVEVETEQAANANAQTQNVGEIVTWESVMSAQHRTVEPQHRRSAPPRPTVTGQRKRALTSDALCSHP</sequence>
<gene>
    <name evidence="2" type="ORF">M427DRAFT_339870</name>
</gene>
<reference evidence="2 3" key="1">
    <citation type="journal article" date="2015" name="Genome Biol. Evol.">
        <title>Phylogenomic analyses indicate that early fungi evolved digesting cell walls of algal ancestors of land plants.</title>
        <authorList>
            <person name="Chang Y."/>
            <person name="Wang S."/>
            <person name="Sekimoto S."/>
            <person name="Aerts A.L."/>
            <person name="Choi C."/>
            <person name="Clum A."/>
            <person name="LaButti K.M."/>
            <person name="Lindquist E.A."/>
            <person name="Yee Ngan C."/>
            <person name="Ohm R.A."/>
            <person name="Salamov A.A."/>
            <person name="Grigoriev I.V."/>
            <person name="Spatafora J.W."/>
            <person name="Berbee M.L."/>
        </authorList>
    </citation>
    <scope>NUCLEOTIDE SEQUENCE [LARGE SCALE GENOMIC DNA]</scope>
    <source>
        <strain evidence="2 3">JEL478</strain>
    </source>
</reference>
<accession>A0A139ACS4</accession>
<protein>
    <recommendedName>
        <fullName evidence="4">NYN domain-containing protein</fullName>
    </recommendedName>
</protein>
<proteinExistence type="predicted"/>